<dbReference type="UniPathway" id="UPA00075">
    <property type="reaction ID" value="UER00335"/>
</dbReference>
<evidence type="ECO:0000313" key="12">
    <source>
        <dbReference type="Proteomes" id="UP000033562"/>
    </source>
</evidence>
<dbReference type="EC" id="6.3.4.4" evidence="8 10"/>
<dbReference type="InterPro" id="IPR001114">
    <property type="entry name" value="Adenylosuccinate_synthetase"/>
</dbReference>
<evidence type="ECO:0000256" key="1">
    <source>
        <dbReference type="ARBA" id="ARBA00011738"/>
    </source>
</evidence>
<dbReference type="GO" id="GO:0046040">
    <property type="term" value="P:IMP metabolic process"/>
    <property type="evidence" value="ECO:0007669"/>
    <property type="project" value="TreeGrafter"/>
</dbReference>
<evidence type="ECO:0000256" key="5">
    <source>
        <dbReference type="ARBA" id="ARBA00022755"/>
    </source>
</evidence>
<feature type="binding site" evidence="8">
    <location>
        <position position="40"/>
    </location>
    <ligand>
        <name>Mg(2+)</name>
        <dbReference type="ChEBI" id="CHEBI:18420"/>
    </ligand>
</feature>
<evidence type="ECO:0000313" key="11">
    <source>
        <dbReference type="EMBL" id="KJV69016.1"/>
    </source>
</evidence>
<dbReference type="PANTHER" id="PTHR11846">
    <property type="entry name" value="ADENYLOSUCCINATE SYNTHETASE"/>
    <property type="match status" value="1"/>
</dbReference>
<dbReference type="InterPro" id="IPR042111">
    <property type="entry name" value="Adenylosuccinate_synth_dom3"/>
</dbReference>
<keyword evidence="4 8" id="KW-0547">Nucleotide-binding</keyword>
<dbReference type="SUPFAM" id="SSF52540">
    <property type="entry name" value="P-loop containing nucleoside triphosphate hydrolases"/>
    <property type="match status" value="1"/>
</dbReference>
<dbReference type="GO" id="GO:0004019">
    <property type="term" value="F:adenylosuccinate synthase activity"/>
    <property type="evidence" value="ECO:0007669"/>
    <property type="project" value="UniProtKB-UniRule"/>
</dbReference>
<evidence type="ECO:0000256" key="8">
    <source>
        <dbReference type="HAMAP-Rule" id="MF_00011"/>
    </source>
</evidence>
<dbReference type="AlphaFoldDB" id="A0A0F3NML1"/>
<dbReference type="InterPro" id="IPR018220">
    <property type="entry name" value="Adenylosuccin_syn_GTP-bd"/>
</dbReference>
<dbReference type="GO" id="GO:0044208">
    <property type="term" value="P:'de novo' AMP biosynthetic process"/>
    <property type="evidence" value="ECO:0007669"/>
    <property type="project" value="UniProtKB-UniRule"/>
</dbReference>
<feature type="binding site" description="in other chain" evidence="8">
    <location>
        <position position="239"/>
    </location>
    <ligand>
        <name>IMP</name>
        <dbReference type="ChEBI" id="CHEBI:58053"/>
        <note>ligand shared between dimeric partners</note>
    </ligand>
</feature>
<keyword evidence="6 8" id="KW-0460">Magnesium</keyword>
<dbReference type="PANTHER" id="PTHR11846:SF0">
    <property type="entry name" value="ADENYLOSUCCINATE SYNTHETASE"/>
    <property type="match status" value="1"/>
</dbReference>
<feature type="active site" description="Proton donor" evidence="8">
    <location>
        <position position="41"/>
    </location>
</feature>
<evidence type="ECO:0000256" key="9">
    <source>
        <dbReference type="PROSITE-ProRule" id="PRU10134"/>
    </source>
</evidence>
<feature type="binding site" description="in other chain" evidence="8">
    <location>
        <begin position="13"/>
        <end position="16"/>
    </location>
    <ligand>
        <name>IMP</name>
        <dbReference type="ChEBI" id="CHEBI:58053"/>
        <note>ligand shared between dimeric partners</note>
    </ligand>
</feature>
<feature type="binding site" evidence="8">
    <location>
        <position position="13"/>
    </location>
    <ligand>
        <name>Mg(2+)</name>
        <dbReference type="ChEBI" id="CHEBI:18420"/>
    </ligand>
</feature>
<dbReference type="PATRIC" id="fig|1359163.3.peg.380"/>
<feature type="binding site" evidence="8">
    <location>
        <begin position="12"/>
        <end position="18"/>
    </location>
    <ligand>
        <name>GTP</name>
        <dbReference type="ChEBI" id="CHEBI:37565"/>
    </ligand>
</feature>
<gene>
    <name evidence="8 11" type="primary">purA</name>
    <name evidence="11" type="ORF">NLO413_0389</name>
</gene>
<comment type="subunit">
    <text evidence="1 8">Homodimer.</text>
</comment>
<dbReference type="Gene3D" id="3.40.440.10">
    <property type="entry name" value="Adenylosuccinate Synthetase, subunit A, domain 1"/>
    <property type="match status" value="1"/>
</dbReference>
<keyword evidence="3 8" id="KW-0479">Metal-binding</keyword>
<dbReference type="InterPro" id="IPR033128">
    <property type="entry name" value="Adenylosuccin_syn_Lys_AS"/>
</dbReference>
<accession>A0A0F3NML1</accession>
<comment type="subcellular location">
    <subcellularLocation>
        <location evidence="8">Cytoplasm</location>
    </subcellularLocation>
</comment>
<keyword evidence="12" id="KW-1185">Reference proteome</keyword>
<dbReference type="OrthoDB" id="9807553at2"/>
<dbReference type="RefSeq" id="WP_045808827.1">
    <property type="nucleotide sequence ID" value="NZ_LANX01000001.1"/>
</dbReference>
<evidence type="ECO:0000256" key="3">
    <source>
        <dbReference type="ARBA" id="ARBA00022723"/>
    </source>
</evidence>
<dbReference type="Proteomes" id="UP000033562">
    <property type="component" value="Unassembled WGS sequence"/>
</dbReference>
<evidence type="ECO:0000256" key="4">
    <source>
        <dbReference type="ARBA" id="ARBA00022741"/>
    </source>
</evidence>
<reference evidence="11 12" key="1">
    <citation type="submission" date="2015-02" db="EMBL/GenBank/DDBJ databases">
        <title>Genome Sequencing of Rickettsiales.</title>
        <authorList>
            <person name="Daugherty S.C."/>
            <person name="Su Q."/>
            <person name="Abolude K."/>
            <person name="Beier-Sexton M."/>
            <person name="Carlyon J.A."/>
            <person name="Carter R."/>
            <person name="Day N.P."/>
            <person name="Dumler S.J."/>
            <person name="Dyachenko V."/>
            <person name="Godinez A."/>
            <person name="Kurtti T.J."/>
            <person name="Lichay M."/>
            <person name="Mullins K.E."/>
            <person name="Ott S."/>
            <person name="Pappas-Brown V."/>
            <person name="Paris D.H."/>
            <person name="Patel P."/>
            <person name="Richards A.L."/>
            <person name="Sadzewicz L."/>
            <person name="Sears K."/>
            <person name="Seidman D."/>
            <person name="Sengamalay N."/>
            <person name="Stenos J."/>
            <person name="Tallon L.J."/>
            <person name="Vincent G."/>
            <person name="Fraser C.M."/>
            <person name="Munderloh U."/>
            <person name="Dunning-Hotopp J.C."/>
        </authorList>
    </citation>
    <scope>NUCLEOTIDE SEQUENCE [LARGE SCALE GENOMIC DNA]</scope>
    <source>
        <strain evidence="11 12">RAC413</strain>
    </source>
</reference>
<feature type="active site" description="Proton acceptor" evidence="8">
    <location>
        <position position="13"/>
    </location>
</feature>
<dbReference type="FunFam" id="3.90.170.10:FF:000001">
    <property type="entry name" value="Adenylosuccinate synthetase"/>
    <property type="match status" value="1"/>
</dbReference>
<feature type="binding site" description="in other chain" evidence="8">
    <location>
        <position position="303"/>
    </location>
    <ligand>
        <name>IMP</name>
        <dbReference type="ChEBI" id="CHEBI:58053"/>
        <note>ligand shared between dimeric partners</note>
    </ligand>
</feature>
<dbReference type="Pfam" id="PF00709">
    <property type="entry name" value="Adenylsucc_synt"/>
    <property type="match status" value="1"/>
</dbReference>
<keyword evidence="7 8" id="KW-0342">GTP-binding</keyword>
<dbReference type="InterPro" id="IPR042110">
    <property type="entry name" value="Adenylosuccinate_synth_dom2"/>
</dbReference>
<dbReference type="GO" id="GO:0000287">
    <property type="term" value="F:magnesium ion binding"/>
    <property type="evidence" value="ECO:0007669"/>
    <property type="project" value="UniProtKB-UniRule"/>
</dbReference>
<evidence type="ECO:0000256" key="10">
    <source>
        <dbReference type="RuleBase" id="RU000520"/>
    </source>
</evidence>
<comment type="similarity">
    <text evidence="8 10">Belongs to the adenylosuccinate synthetase family.</text>
</comment>
<dbReference type="STRING" id="1359163.NLO413_0389"/>
<organism evidence="11 12">
    <name type="scientific">Candidatus Neoehrlichia procyonis str. RAC413</name>
    <dbReference type="NCBI Taxonomy" id="1359163"/>
    <lineage>
        <taxon>Bacteria</taxon>
        <taxon>Pseudomonadati</taxon>
        <taxon>Pseudomonadota</taxon>
        <taxon>Alphaproteobacteria</taxon>
        <taxon>Rickettsiales</taxon>
        <taxon>Anaplasmataceae</taxon>
        <taxon>Candidatus Neoehrlichia</taxon>
    </lineage>
</organism>
<dbReference type="GO" id="GO:0005737">
    <property type="term" value="C:cytoplasm"/>
    <property type="evidence" value="ECO:0007669"/>
    <property type="project" value="UniProtKB-SubCell"/>
</dbReference>
<name>A0A0F3NML1_9RICK</name>
<dbReference type="PROSITE" id="PS00513">
    <property type="entry name" value="ADENYLOSUCCIN_SYN_2"/>
    <property type="match status" value="1"/>
</dbReference>
<feature type="binding site" evidence="8">
    <location>
        <position position="305"/>
    </location>
    <ligand>
        <name>GTP</name>
        <dbReference type="ChEBI" id="CHEBI:37565"/>
    </ligand>
</feature>
<feature type="binding site" evidence="8">
    <location>
        <begin position="413"/>
        <end position="415"/>
    </location>
    <ligand>
        <name>GTP</name>
        <dbReference type="ChEBI" id="CHEBI:37565"/>
    </ligand>
</feature>
<feature type="binding site" evidence="8">
    <location>
        <begin position="331"/>
        <end position="333"/>
    </location>
    <ligand>
        <name>GTP</name>
        <dbReference type="ChEBI" id="CHEBI:37565"/>
    </ligand>
</feature>
<evidence type="ECO:0000256" key="6">
    <source>
        <dbReference type="ARBA" id="ARBA00022842"/>
    </source>
</evidence>
<feature type="binding site" description="in other chain" evidence="8">
    <location>
        <position position="224"/>
    </location>
    <ligand>
        <name>IMP</name>
        <dbReference type="ChEBI" id="CHEBI:58053"/>
        <note>ligand shared between dimeric partners</note>
    </ligand>
</feature>
<dbReference type="FunFam" id="1.10.300.10:FF:000001">
    <property type="entry name" value="Adenylosuccinate synthetase"/>
    <property type="match status" value="1"/>
</dbReference>
<dbReference type="CDD" id="cd03108">
    <property type="entry name" value="AdSS"/>
    <property type="match status" value="1"/>
</dbReference>
<feature type="active site" evidence="9">
    <location>
        <position position="141"/>
    </location>
</feature>
<dbReference type="PROSITE" id="PS01266">
    <property type="entry name" value="ADENYLOSUCCIN_SYN_1"/>
    <property type="match status" value="1"/>
</dbReference>
<dbReference type="NCBIfam" id="TIGR00184">
    <property type="entry name" value="purA"/>
    <property type="match status" value="1"/>
</dbReference>
<dbReference type="InterPro" id="IPR042109">
    <property type="entry name" value="Adenylosuccinate_synth_dom1"/>
</dbReference>
<dbReference type="Gene3D" id="3.90.170.10">
    <property type="entry name" value="Adenylosuccinate Synthetase, subunit A, domain 3"/>
    <property type="match status" value="1"/>
</dbReference>
<comment type="caution">
    <text evidence="11">The sequence shown here is derived from an EMBL/GenBank/DDBJ whole genome shotgun (WGS) entry which is preliminary data.</text>
</comment>
<comment type="catalytic activity">
    <reaction evidence="8 10">
        <text>IMP + L-aspartate + GTP = N(6)-(1,2-dicarboxyethyl)-AMP + GDP + phosphate + 2 H(+)</text>
        <dbReference type="Rhea" id="RHEA:15753"/>
        <dbReference type="ChEBI" id="CHEBI:15378"/>
        <dbReference type="ChEBI" id="CHEBI:29991"/>
        <dbReference type="ChEBI" id="CHEBI:37565"/>
        <dbReference type="ChEBI" id="CHEBI:43474"/>
        <dbReference type="ChEBI" id="CHEBI:57567"/>
        <dbReference type="ChEBI" id="CHEBI:58053"/>
        <dbReference type="ChEBI" id="CHEBI:58189"/>
        <dbReference type="EC" id="6.3.4.4"/>
    </reaction>
</comment>
<keyword evidence="8" id="KW-0963">Cytoplasm</keyword>
<dbReference type="NCBIfam" id="NF002223">
    <property type="entry name" value="PRK01117.1"/>
    <property type="match status" value="1"/>
</dbReference>
<dbReference type="Gene3D" id="1.10.300.10">
    <property type="entry name" value="Adenylosuccinate Synthetase, subunit A, domain 2"/>
    <property type="match status" value="1"/>
</dbReference>
<dbReference type="GO" id="GO:0005525">
    <property type="term" value="F:GTP binding"/>
    <property type="evidence" value="ECO:0007669"/>
    <property type="project" value="UniProtKB-UniRule"/>
</dbReference>
<dbReference type="InterPro" id="IPR027417">
    <property type="entry name" value="P-loop_NTPase"/>
</dbReference>
<protein>
    <recommendedName>
        <fullName evidence="8 10">Adenylosuccinate synthetase</fullName>
        <shortName evidence="8">AMPSase</shortName>
        <shortName evidence="8">AdSS</shortName>
        <ecNumber evidence="8 10">6.3.4.4</ecNumber>
    </recommendedName>
    <alternativeName>
        <fullName evidence="8">IMP--aspartate ligase</fullName>
    </alternativeName>
</protein>
<feature type="binding site" description="in other chain" evidence="8">
    <location>
        <begin position="38"/>
        <end position="41"/>
    </location>
    <ligand>
        <name>IMP</name>
        <dbReference type="ChEBI" id="CHEBI:58053"/>
        <note>ligand shared between dimeric partners</note>
    </ligand>
</feature>
<keyword evidence="5 8" id="KW-0658">Purine biosynthesis</keyword>
<dbReference type="HAMAP" id="MF_00011">
    <property type="entry name" value="Adenylosucc_synth"/>
    <property type="match status" value="1"/>
</dbReference>
<feature type="binding site" evidence="8">
    <location>
        <position position="144"/>
    </location>
    <ligand>
        <name>IMP</name>
        <dbReference type="ChEBI" id="CHEBI:58053"/>
        <note>ligand shared between dimeric partners</note>
    </ligand>
</feature>
<comment type="pathway">
    <text evidence="8 10">Purine metabolism; AMP biosynthesis via de novo pathway; AMP from IMP: step 1/2.</text>
</comment>
<feature type="binding site" evidence="8">
    <location>
        <begin position="40"/>
        <end position="42"/>
    </location>
    <ligand>
        <name>GTP</name>
        <dbReference type="ChEBI" id="CHEBI:37565"/>
    </ligand>
</feature>
<evidence type="ECO:0000256" key="7">
    <source>
        <dbReference type="ARBA" id="ARBA00023134"/>
    </source>
</evidence>
<keyword evidence="2 8" id="KW-0436">Ligase</keyword>
<dbReference type="EMBL" id="LANX01000001">
    <property type="protein sequence ID" value="KJV69016.1"/>
    <property type="molecule type" value="Genomic_DNA"/>
</dbReference>
<comment type="function">
    <text evidence="8">Plays an important role in the de novo pathway of purine nucleotide biosynthesis. Catalyzes the first committed step in the biosynthesis of AMP from IMP.</text>
</comment>
<dbReference type="SMART" id="SM00788">
    <property type="entry name" value="Adenylsucc_synt"/>
    <property type="match status" value="1"/>
</dbReference>
<feature type="binding site" evidence="8">
    <location>
        <begin position="299"/>
        <end position="305"/>
    </location>
    <ligand>
        <name>substrate</name>
    </ligand>
</feature>
<feature type="binding site" description="in other chain" evidence="8">
    <location>
        <position position="130"/>
    </location>
    <ligand>
        <name>IMP</name>
        <dbReference type="ChEBI" id="CHEBI:58053"/>
        <note>ligand shared between dimeric partners</note>
    </ligand>
</feature>
<comment type="cofactor">
    <cofactor evidence="8">
        <name>Mg(2+)</name>
        <dbReference type="ChEBI" id="CHEBI:18420"/>
    </cofactor>
    <text evidence="8">Binds 1 Mg(2+) ion per subunit.</text>
</comment>
<evidence type="ECO:0000256" key="2">
    <source>
        <dbReference type="ARBA" id="ARBA00022598"/>
    </source>
</evidence>
<proteinExistence type="inferred from homology"/>
<sequence length="430" mass="47945">MRNIVVVGLQWGDEGKGKIVDWLSKNADAVVRFQGGNNAGHTIIIDNQTYKLSSLPSSVLHNNKLSIIGNGAAIDPYAFIKEIDTLKNINTKISSKNLIVSELCPIVTSVHRETDAIFEEMRGNNTIGTTHKGIGPCYEDKIGRRVIRLCDLLDQESLHDKVSHMLSYHNLFRKAANKSIITANQIIKELLDITPQIVPFMRPVWKIINHLIQNNKKIIFEGAQGALLDIDHGTYPYVTSSNTLASQVYSGCGIGVSHKLHVLGLAKAYTTRVGNGPFFTEQNNSIGNIMFQKGNEIGTVSNRHRRCGWFDAVLTRQAIALSGASSVAITKLDVLDHIDTIKICTQYKYNNTFYDYLPASPYIQKRLEPVYTALPGWNSTTFSATSYNDLPINAKLYIQKLEELLQVPIHIISTGPDRKHIITLDNLYLN</sequence>